<evidence type="ECO:0000313" key="3">
    <source>
        <dbReference type="Proteomes" id="UP000587586"/>
    </source>
</evidence>
<dbReference type="Proteomes" id="UP000587586">
    <property type="component" value="Unassembled WGS sequence"/>
</dbReference>
<proteinExistence type="predicted"/>
<protein>
    <recommendedName>
        <fullName evidence="1">ABC-three component systems C-terminal domain-containing protein</fullName>
    </recommendedName>
</protein>
<gene>
    <name evidence="2" type="ORF">GMLC_36150</name>
</gene>
<keyword evidence="3" id="KW-1185">Reference proteome</keyword>
<accession>A0A6V8NBY7</accession>
<organism evidence="2 3">
    <name type="scientific">Geomonas limicola</name>
    <dbReference type="NCBI Taxonomy" id="2740186"/>
    <lineage>
        <taxon>Bacteria</taxon>
        <taxon>Pseudomonadati</taxon>
        <taxon>Thermodesulfobacteriota</taxon>
        <taxon>Desulfuromonadia</taxon>
        <taxon>Geobacterales</taxon>
        <taxon>Geobacteraceae</taxon>
        <taxon>Geomonas</taxon>
    </lineage>
</organism>
<comment type="caution">
    <text evidence="2">The sequence shown here is derived from an EMBL/GenBank/DDBJ whole genome shotgun (WGS) entry which is preliminary data.</text>
</comment>
<feature type="domain" description="ABC-three component systems C-terminal" evidence="1">
    <location>
        <begin position="136"/>
        <end position="379"/>
    </location>
</feature>
<dbReference type="Pfam" id="PF20276">
    <property type="entry name" value="CTD1"/>
    <property type="match status" value="1"/>
</dbReference>
<reference evidence="3" key="1">
    <citation type="submission" date="2020-06" db="EMBL/GenBank/DDBJ databases">
        <title>Draft genomic sequecing of Geomonas sp. Red745.</title>
        <authorList>
            <person name="Itoh H."/>
            <person name="Xu Z.X."/>
            <person name="Ushijima N."/>
            <person name="Masuda Y."/>
            <person name="Shiratori Y."/>
            <person name="Senoo K."/>
        </authorList>
    </citation>
    <scope>NUCLEOTIDE SEQUENCE [LARGE SCALE GENOMIC DNA]</scope>
    <source>
        <strain evidence="3">Red745</strain>
    </source>
</reference>
<dbReference type="EMBL" id="BLXZ01000008">
    <property type="protein sequence ID" value="GFO70036.1"/>
    <property type="molecule type" value="Genomic_DNA"/>
</dbReference>
<evidence type="ECO:0000313" key="2">
    <source>
        <dbReference type="EMBL" id="GFO70036.1"/>
    </source>
</evidence>
<dbReference type="InterPro" id="IPR046920">
    <property type="entry name" value="ABC-3C_CTD1"/>
</dbReference>
<evidence type="ECO:0000259" key="1">
    <source>
        <dbReference type="Pfam" id="PF20276"/>
    </source>
</evidence>
<dbReference type="AlphaFoldDB" id="A0A6V8NBY7"/>
<name>A0A6V8NBY7_9BACT</name>
<dbReference type="RefSeq" id="WP_183362627.1">
    <property type="nucleotide sequence ID" value="NZ_BLXZ01000008.1"/>
</dbReference>
<sequence>MPKNEFDATPSWSGYTYQGKLAILESIKIIGDLAKNKNLTEHKYLSVEIEWEEDFAIKKGDSYQSLHQVKAHKTSVPSKYKTALQNLLFKVNKHKNAIGYLHVWKDIIYTDEFKTFDSLVGGSNDKGYAAAVTSKVKLYNYQKGQSCDLDQASQYIKAEIEKYYASCNGVPATSRQIDCALMALNDIIDNHVMYRHKNKGSKKQSKEIGFHEIIKVLETNFEESSQDYIFQKTKQFALHMASKYCDSKVLCGKDNCEEECGVNKISIDIESMSPRELFVFLSERSPDKIVNLNQVTIDDYSAICDEVGIRNSLFRALYELPLNRYTDGGQYKGKNNLLYLPTTLHENDNSAEIAKNILQNPSLKAIMPLYNYDKFISKDVIIEDLETTAGGLRSWDPQVISTFIDYDGDKINKIKKIKVLPIDIAKGEVQ</sequence>